<evidence type="ECO:0000313" key="4">
    <source>
        <dbReference type="Proteomes" id="UP001521181"/>
    </source>
</evidence>
<dbReference type="InterPro" id="IPR036680">
    <property type="entry name" value="SPOR-like_sf"/>
</dbReference>
<dbReference type="SUPFAM" id="SSF110997">
    <property type="entry name" value="Sporulation related repeat"/>
    <property type="match status" value="1"/>
</dbReference>
<dbReference type="PROSITE" id="PS51724">
    <property type="entry name" value="SPOR"/>
    <property type="match status" value="1"/>
</dbReference>
<accession>A0ABS8YWV0</accession>
<dbReference type="Gene3D" id="3.30.70.1070">
    <property type="entry name" value="Sporulation related repeat"/>
    <property type="match status" value="1"/>
</dbReference>
<sequence length="335" mass="34603">MASIHYRDGGAYGYGNSGGYDTHRGNLAAAPSGSGWIQYAGAITSVALILGVVVWGYRLAVRDVTGVPVIRAIQGPARIAPEDPGGDLARHVGLSVNAVAGTGLAAPAPERVALAPEAAGLTDEDTPMADVKLLAEAPKAPKLQELTPTPAAFPVPEMASAAAPVTQAPVEAPAEAEVAALAPEAAEPAQPEAPAEVASALTDAPGLKTSPRPLRRPEAEMSNDALAAALTAEISGKASVIPTVELEPDSLPAGTRLVQLGAFDSPQQARLEWDRVSNRFGALMEGKKRVVQEASSGGRTFYRLRVQGFDDVDDARRFCAALVAENTNCIPALVR</sequence>
<gene>
    <name evidence="3" type="ORF">LZA78_05685</name>
</gene>
<evidence type="ECO:0000313" key="3">
    <source>
        <dbReference type="EMBL" id="MCE5972964.1"/>
    </source>
</evidence>
<proteinExistence type="predicted"/>
<organism evidence="3 4">
    <name type="scientific">Rhodobacter flavimaris</name>
    <dbReference type="NCBI Taxonomy" id="2907145"/>
    <lineage>
        <taxon>Bacteria</taxon>
        <taxon>Pseudomonadati</taxon>
        <taxon>Pseudomonadota</taxon>
        <taxon>Alphaproteobacteria</taxon>
        <taxon>Rhodobacterales</taxon>
        <taxon>Rhodobacter group</taxon>
        <taxon>Rhodobacter</taxon>
    </lineage>
</organism>
<evidence type="ECO:0000256" key="1">
    <source>
        <dbReference type="SAM" id="Phobius"/>
    </source>
</evidence>
<dbReference type="Proteomes" id="UP001521181">
    <property type="component" value="Unassembled WGS sequence"/>
</dbReference>
<keyword evidence="1" id="KW-1133">Transmembrane helix</keyword>
<dbReference type="InterPro" id="IPR007730">
    <property type="entry name" value="SPOR-like_dom"/>
</dbReference>
<keyword evidence="1" id="KW-0812">Transmembrane</keyword>
<feature type="transmembrane region" description="Helical" evidence="1">
    <location>
        <begin position="36"/>
        <end position="57"/>
    </location>
</feature>
<dbReference type="RefSeq" id="WP_233675966.1">
    <property type="nucleotide sequence ID" value="NZ_JAJUOS010000003.1"/>
</dbReference>
<name>A0ABS8YWV0_9RHOB</name>
<evidence type="ECO:0000259" key="2">
    <source>
        <dbReference type="PROSITE" id="PS51724"/>
    </source>
</evidence>
<keyword evidence="1" id="KW-0472">Membrane</keyword>
<comment type="caution">
    <text evidence="3">The sequence shown here is derived from an EMBL/GenBank/DDBJ whole genome shotgun (WGS) entry which is preliminary data.</text>
</comment>
<protein>
    <submittedName>
        <fullName evidence="3">SPOR domain-containing protein</fullName>
    </submittedName>
</protein>
<dbReference type="Pfam" id="PF05036">
    <property type="entry name" value="SPOR"/>
    <property type="match status" value="1"/>
</dbReference>
<keyword evidence="4" id="KW-1185">Reference proteome</keyword>
<reference evidence="3 4" key="1">
    <citation type="submission" date="2021-12" db="EMBL/GenBank/DDBJ databases">
        <title>Sinirhodobacter sp. WL0062 is a bacterium isolated from seawater.</title>
        <authorList>
            <person name="Wang L."/>
            <person name="He W."/>
            <person name="Zhang D.-F."/>
        </authorList>
    </citation>
    <scope>NUCLEOTIDE SEQUENCE [LARGE SCALE GENOMIC DNA]</scope>
    <source>
        <strain evidence="3 4">WL0062</strain>
    </source>
</reference>
<feature type="domain" description="SPOR" evidence="2">
    <location>
        <begin position="250"/>
        <end position="335"/>
    </location>
</feature>
<dbReference type="EMBL" id="JAJUOS010000003">
    <property type="protein sequence ID" value="MCE5972964.1"/>
    <property type="molecule type" value="Genomic_DNA"/>
</dbReference>